<proteinExistence type="predicted"/>
<comment type="caution">
    <text evidence="2">The sequence shown here is derived from an EMBL/GenBank/DDBJ whole genome shotgun (WGS) entry which is preliminary data.</text>
</comment>
<feature type="compositionally biased region" description="Polar residues" evidence="1">
    <location>
        <begin position="70"/>
        <end position="102"/>
    </location>
</feature>
<protein>
    <submittedName>
        <fullName evidence="2">Uncharacterized protein</fullName>
    </submittedName>
</protein>
<feature type="region of interest" description="Disordered" evidence="1">
    <location>
        <begin position="69"/>
        <end position="102"/>
    </location>
</feature>
<evidence type="ECO:0000256" key="1">
    <source>
        <dbReference type="SAM" id="MobiDB-lite"/>
    </source>
</evidence>
<sequence length="181" mass="20825">MNRACKVYGTCLKNVMQGPISGIQQGNLDDAARIIYEARGKDKWVYKEAYEVLTCHQCRKILQDQHPDTLTRNVRMKQTSSSSSGMSTPATPDTPVSSNNDSPVLLTDVEMERPGGIKSAKLKKKNEKRQNLLIARQNVLISRLDRMEKKKGKYIAERDKKKEEYISEIRRRKREKLVLWS</sequence>
<reference evidence="2 3" key="1">
    <citation type="journal article" date="2020" name="IScience">
        <title>Genome Sequencing of the Endangered Kingdonia uniflora (Circaeasteraceae, Ranunculales) Reveals Potential Mechanisms of Evolutionary Specialization.</title>
        <authorList>
            <person name="Sun Y."/>
            <person name="Deng T."/>
            <person name="Zhang A."/>
            <person name="Moore M.J."/>
            <person name="Landis J.B."/>
            <person name="Lin N."/>
            <person name="Zhang H."/>
            <person name="Zhang X."/>
            <person name="Huang J."/>
            <person name="Zhang X."/>
            <person name="Sun H."/>
            <person name="Wang H."/>
        </authorList>
    </citation>
    <scope>NUCLEOTIDE SEQUENCE [LARGE SCALE GENOMIC DNA]</scope>
    <source>
        <strain evidence="2">TB1705</strain>
        <tissue evidence="2">Leaf</tissue>
    </source>
</reference>
<evidence type="ECO:0000313" key="2">
    <source>
        <dbReference type="EMBL" id="KAF6139280.1"/>
    </source>
</evidence>
<gene>
    <name evidence="2" type="ORF">GIB67_021490</name>
</gene>
<keyword evidence="3" id="KW-1185">Reference proteome</keyword>
<dbReference type="OrthoDB" id="7763131at2759"/>
<accession>A0A7J7L9Q8</accession>
<dbReference type="Proteomes" id="UP000541444">
    <property type="component" value="Unassembled WGS sequence"/>
</dbReference>
<dbReference type="AlphaFoldDB" id="A0A7J7L9Q8"/>
<organism evidence="2 3">
    <name type="scientific">Kingdonia uniflora</name>
    <dbReference type="NCBI Taxonomy" id="39325"/>
    <lineage>
        <taxon>Eukaryota</taxon>
        <taxon>Viridiplantae</taxon>
        <taxon>Streptophyta</taxon>
        <taxon>Embryophyta</taxon>
        <taxon>Tracheophyta</taxon>
        <taxon>Spermatophyta</taxon>
        <taxon>Magnoliopsida</taxon>
        <taxon>Ranunculales</taxon>
        <taxon>Circaeasteraceae</taxon>
        <taxon>Kingdonia</taxon>
    </lineage>
</organism>
<evidence type="ECO:0000313" key="3">
    <source>
        <dbReference type="Proteomes" id="UP000541444"/>
    </source>
</evidence>
<name>A0A7J7L9Q8_9MAGN</name>
<dbReference type="EMBL" id="JACGCM010002501">
    <property type="protein sequence ID" value="KAF6139280.1"/>
    <property type="molecule type" value="Genomic_DNA"/>
</dbReference>